<dbReference type="Pfam" id="PF10057">
    <property type="entry name" value="MpsC"/>
    <property type="match status" value="1"/>
</dbReference>
<evidence type="ECO:0000313" key="2">
    <source>
        <dbReference type="EMBL" id="CAA9472487.1"/>
    </source>
</evidence>
<reference evidence="2" key="1">
    <citation type="submission" date="2020-02" db="EMBL/GenBank/DDBJ databases">
        <authorList>
            <person name="Meier V. D."/>
        </authorList>
    </citation>
    <scope>NUCLEOTIDE SEQUENCE</scope>
    <source>
        <strain evidence="2">AVDCRST_MAG13</strain>
    </source>
</reference>
<dbReference type="InterPro" id="IPR018745">
    <property type="entry name" value="MpsC"/>
</dbReference>
<organism evidence="2">
    <name type="scientific">uncultured Solirubrobacteraceae bacterium</name>
    <dbReference type="NCBI Taxonomy" id="1162706"/>
    <lineage>
        <taxon>Bacteria</taxon>
        <taxon>Bacillati</taxon>
        <taxon>Actinomycetota</taxon>
        <taxon>Thermoleophilia</taxon>
        <taxon>Solirubrobacterales</taxon>
        <taxon>Solirubrobacteraceae</taxon>
        <taxon>environmental samples</taxon>
    </lineage>
</organism>
<protein>
    <recommendedName>
        <fullName evidence="1">Na+-translocating membrane potential-generating system MpsC domain-containing protein</fullName>
    </recommendedName>
</protein>
<sequence>MSEIIDSQTAVEAEHGSDLLARISTEMVRAQKKYFGKGPESAKSYMLDDFLLIVMRGSQTVAEKTMIEFGQEDQVRAFRQTFENEMTSRLIGMVEELTGRKVLGYQSQLLFEPEVVIEIFFFDERAGTRAVAATAMGQLQDHTIGEAREGAHDDDVSEGIAAD</sequence>
<gene>
    <name evidence="2" type="ORF">AVDCRST_MAG13-575</name>
</gene>
<proteinExistence type="predicted"/>
<feature type="domain" description="Na+-translocating membrane potential-generating system MpsC" evidence="1">
    <location>
        <begin position="19"/>
        <end position="123"/>
    </location>
</feature>
<evidence type="ECO:0000259" key="1">
    <source>
        <dbReference type="Pfam" id="PF10057"/>
    </source>
</evidence>
<name>A0A6J4RLQ1_9ACTN</name>
<dbReference type="EMBL" id="CADCVO010000087">
    <property type="protein sequence ID" value="CAA9472487.1"/>
    <property type="molecule type" value="Genomic_DNA"/>
</dbReference>
<dbReference type="AlphaFoldDB" id="A0A6J4RLQ1"/>
<accession>A0A6J4RLQ1</accession>